<organism evidence="1 2">
    <name type="scientific">Halomonas elongata</name>
    <dbReference type="NCBI Taxonomy" id="2746"/>
    <lineage>
        <taxon>Bacteria</taxon>
        <taxon>Pseudomonadati</taxon>
        <taxon>Pseudomonadota</taxon>
        <taxon>Gammaproteobacteria</taxon>
        <taxon>Oceanospirillales</taxon>
        <taxon>Halomonadaceae</taxon>
        <taxon>Halomonas</taxon>
    </lineage>
</organism>
<sequence>MVETTCRWIASDTSRRLLDWQTHELEARQRLARERLADYPTSGRERSSNLWVTLPAGRRGSEVQELLDQRGVRVSTPEPFCVGSEPAPQALRLCLGPPASREELDRGLRIILETLAEPPCSPWHTM</sequence>
<dbReference type="Proteomes" id="UP000092504">
    <property type="component" value="Unassembled WGS sequence"/>
</dbReference>
<accession>A0A1B8P0W9</accession>
<dbReference type="PATRIC" id="fig|2746.7.peg.258"/>
<name>A0A1B8P0W9_HALEL</name>
<reference evidence="1 2" key="1">
    <citation type="submission" date="2016-06" db="EMBL/GenBank/DDBJ databases">
        <title>Genome sequence of halotolerant plant growth promoting strain of Halomonas elongata HEK1 isolated from salterns of Rann of Kutch, Gujarat, India.</title>
        <authorList>
            <person name="Gaba S."/>
            <person name="Singh R.N."/>
            <person name="Abrol S."/>
            <person name="Kaushik R."/>
            <person name="Saxena A.K."/>
        </authorList>
    </citation>
    <scope>NUCLEOTIDE SEQUENCE [LARGE SCALE GENOMIC DNA]</scope>
    <source>
        <strain evidence="1 2">HEK1</strain>
    </source>
</reference>
<dbReference type="InterPro" id="IPR015422">
    <property type="entry name" value="PyrdxlP-dep_Trfase_small"/>
</dbReference>
<gene>
    <name evidence="1" type="ORF">A8U91_00251</name>
</gene>
<protein>
    <submittedName>
        <fullName evidence="1">Uncharacterized protein</fullName>
    </submittedName>
</protein>
<proteinExistence type="predicted"/>
<dbReference type="EMBL" id="MAJD01000001">
    <property type="protein sequence ID" value="OBX35915.1"/>
    <property type="molecule type" value="Genomic_DNA"/>
</dbReference>
<dbReference type="AlphaFoldDB" id="A0A1B8P0W9"/>
<dbReference type="InterPro" id="IPR015424">
    <property type="entry name" value="PyrdxlP-dep_Trfase"/>
</dbReference>
<evidence type="ECO:0000313" key="2">
    <source>
        <dbReference type="Proteomes" id="UP000092504"/>
    </source>
</evidence>
<dbReference type="SUPFAM" id="SSF53383">
    <property type="entry name" value="PLP-dependent transferases"/>
    <property type="match status" value="1"/>
</dbReference>
<comment type="caution">
    <text evidence="1">The sequence shown here is derived from an EMBL/GenBank/DDBJ whole genome shotgun (WGS) entry which is preliminary data.</text>
</comment>
<evidence type="ECO:0000313" key="1">
    <source>
        <dbReference type="EMBL" id="OBX35915.1"/>
    </source>
</evidence>
<dbReference type="Gene3D" id="3.90.1150.10">
    <property type="entry name" value="Aspartate Aminotransferase, domain 1"/>
    <property type="match status" value="1"/>
</dbReference>